<dbReference type="PANTHER" id="PTHR21540:SF3">
    <property type="entry name" value="E3 UBIQUITIN-PROTEIN LIGASE ZSWIM2"/>
    <property type="match status" value="1"/>
</dbReference>
<feature type="domain" description="RING-type" evidence="5">
    <location>
        <begin position="133"/>
        <end position="180"/>
    </location>
</feature>
<dbReference type="Gene3D" id="3.30.60.90">
    <property type="match status" value="1"/>
</dbReference>
<dbReference type="GO" id="GO:0008270">
    <property type="term" value="F:zinc ion binding"/>
    <property type="evidence" value="ECO:0007669"/>
    <property type="project" value="UniProtKB-KW"/>
</dbReference>
<dbReference type="CDD" id="cd16448">
    <property type="entry name" value="RING-H2"/>
    <property type="match status" value="1"/>
</dbReference>
<dbReference type="InterPro" id="IPR039903">
    <property type="entry name" value="Zswim2"/>
</dbReference>
<dbReference type="InterPro" id="IPR000433">
    <property type="entry name" value="Znf_ZZ"/>
</dbReference>
<dbReference type="InterPro" id="IPR001841">
    <property type="entry name" value="Znf_RING"/>
</dbReference>
<dbReference type="AlphaFoldDB" id="G0UN11"/>
<evidence type="ECO:0000259" key="6">
    <source>
        <dbReference type="PROSITE" id="PS50135"/>
    </source>
</evidence>
<dbReference type="InterPro" id="IPR007527">
    <property type="entry name" value="Znf_SWIM"/>
</dbReference>
<evidence type="ECO:0008006" key="9">
    <source>
        <dbReference type="Google" id="ProtNLM"/>
    </source>
</evidence>
<evidence type="ECO:0000313" key="8">
    <source>
        <dbReference type="EMBL" id="CCC90570.1"/>
    </source>
</evidence>
<sequence length="458" mass="51926">MSRSFPWRSSCPSAVVDLLGQLPSCELLLVRRIGPTCFLLSKRDGIGKYRTSVGDPHSCSCSANDLCIHVIFVLCKVFFLPKENPLIWQRSLVAAEVEEILRSENQLKSTWRNAEDTPQDIVVPKPIEEGDVCPICFDELIGNAQLDYCQGGCGKYIHTRCFRHYMRHNSAGPLRCPYCRVLWTHNAKPHSKSCKACKKCICGPSYRCLFCPEYFLCTTCFHRGDAHSGHPFSLLGGREIAERTRTEATSLPTVDSQQPARVPDNLRPLMYREIEPDDYEALLQLDDQNNKRKLSIEEFATLHRENWSAGLLTDECNICLDSFDVTSSCVWLTCGHYFHVSCAQKWLTEHTAECPIDHVPVIVTRSSPLSETNSPFIAFNEVNVNRARRFNHRLLQRRRINLPNTSVDPRNVARASRRTVGSVNDNNVSVSALELHAVPLGIGPRRLRNNDQFFYGTL</sequence>
<dbReference type="SUPFAM" id="SSF57850">
    <property type="entry name" value="RING/U-box"/>
    <property type="match status" value="3"/>
</dbReference>
<feature type="domain" description="ZZ-type" evidence="6">
    <location>
        <begin position="189"/>
        <end position="245"/>
    </location>
</feature>
<name>G0UN11_TRYCI</name>
<evidence type="ECO:0000256" key="2">
    <source>
        <dbReference type="ARBA" id="ARBA00022771"/>
    </source>
</evidence>
<evidence type="ECO:0000256" key="4">
    <source>
        <dbReference type="PROSITE-ProRule" id="PRU00228"/>
    </source>
</evidence>
<proteinExistence type="predicted"/>
<evidence type="ECO:0000259" key="5">
    <source>
        <dbReference type="PROSITE" id="PS50089"/>
    </source>
</evidence>
<organism evidence="8">
    <name type="scientific">Trypanosoma congolense (strain IL3000)</name>
    <dbReference type="NCBI Taxonomy" id="1068625"/>
    <lineage>
        <taxon>Eukaryota</taxon>
        <taxon>Discoba</taxon>
        <taxon>Euglenozoa</taxon>
        <taxon>Kinetoplastea</taxon>
        <taxon>Metakinetoplastina</taxon>
        <taxon>Trypanosomatida</taxon>
        <taxon>Trypanosomatidae</taxon>
        <taxon>Trypanosoma</taxon>
        <taxon>Nannomonas</taxon>
    </lineage>
</organism>
<dbReference type="SMART" id="SM00184">
    <property type="entry name" value="RING"/>
    <property type="match status" value="2"/>
</dbReference>
<feature type="domain" description="RING-type" evidence="5">
    <location>
        <begin position="316"/>
        <end position="358"/>
    </location>
</feature>
<dbReference type="GO" id="GO:0061630">
    <property type="term" value="F:ubiquitin protein ligase activity"/>
    <property type="evidence" value="ECO:0007669"/>
    <property type="project" value="InterPro"/>
</dbReference>
<protein>
    <recommendedName>
        <fullName evidence="9">RING-type domain-containing protein</fullName>
    </recommendedName>
</protein>
<dbReference type="PROSITE" id="PS50089">
    <property type="entry name" value="ZF_RING_2"/>
    <property type="match status" value="2"/>
</dbReference>
<reference evidence="8" key="1">
    <citation type="journal article" date="2012" name="Proc. Natl. Acad. Sci. U.S.A.">
        <title>Antigenic diversity is generated by distinct evolutionary mechanisms in African trypanosome species.</title>
        <authorList>
            <person name="Jackson A.P."/>
            <person name="Berry A."/>
            <person name="Aslett M."/>
            <person name="Allison H.C."/>
            <person name="Burton P."/>
            <person name="Vavrova-Anderson J."/>
            <person name="Brown R."/>
            <person name="Browne H."/>
            <person name="Corton N."/>
            <person name="Hauser H."/>
            <person name="Gamble J."/>
            <person name="Gilderthorp R."/>
            <person name="Marcello L."/>
            <person name="McQuillan J."/>
            <person name="Otto T.D."/>
            <person name="Quail M.A."/>
            <person name="Sanders M.J."/>
            <person name="van Tonder A."/>
            <person name="Ginger M.L."/>
            <person name="Field M.C."/>
            <person name="Barry J.D."/>
            <person name="Hertz-Fowler C."/>
            <person name="Berriman M."/>
        </authorList>
    </citation>
    <scope>NUCLEOTIDE SEQUENCE</scope>
    <source>
        <strain evidence="8">IL3000</strain>
    </source>
</reference>
<keyword evidence="3" id="KW-0862">Zinc</keyword>
<dbReference type="SMART" id="SM00291">
    <property type="entry name" value="ZnF_ZZ"/>
    <property type="match status" value="1"/>
</dbReference>
<dbReference type="InterPro" id="IPR013083">
    <property type="entry name" value="Znf_RING/FYVE/PHD"/>
</dbReference>
<accession>G0UN11</accession>
<evidence type="ECO:0000256" key="3">
    <source>
        <dbReference type="ARBA" id="ARBA00022833"/>
    </source>
</evidence>
<evidence type="ECO:0000256" key="1">
    <source>
        <dbReference type="ARBA" id="ARBA00022723"/>
    </source>
</evidence>
<dbReference type="PANTHER" id="PTHR21540">
    <property type="entry name" value="RING FINGER AND SWIM DOMAIN-CONTAINING PROTEIN 2"/>
    <property type="match status" value="1"/>
</dbReference>
<dbReference type="InterPro" id="IPR043145">
    <property type="entry name" value="Znf_ZZ_sf"/>
</dbReference>
<keyword evidence="2 4" id="KW-0863">Zinc-finger</keyword>
<keyword evidence="1" id="KW-0479">Metal-binding</keyword>
<feature type="domain" description="SWIM-type" evidence="7">
    <location>
        <begin position="49"/>
        <end position="78"/>
    </location>
</feature>
<dbReference type="PROSITE" id="PS50135">
    <property type="entry name" value="ZF_ZZ_2"/>
    <property type="match status" value="1"/>
</dbReference>
<dbReference type="PROSITE" id="PS01357">
    <property type="entry name" value="ZF_ZZ_1"/>
    <property type="match status" value="1"/>
</dbReference>
<dbReference type="EMBL" id="HE575318">
    <property type="protein sequence ID" value="CCC90570.1"/>
    <property type="molecule type" value="Genomic_DNA"/>
</dbReference>
<dbReference type="VEuPathDB" id="TriTrypDB:TcIL3000_5_2870"/>
<dbReference type="Gene3D" id="3.30.40.10">
    <property type="entry name" value="Zinc/RING finger domain, C3HC4 (zinc finger)"/>
    <property type="match status" value="2"/>
</dbReference>
<dbReference type="Pfam" id="PF13639">
    <property type="entry name" value="zf-RING_2"/>
    <property type="match status" value="2"/>
</dbReference>
<gene>
    <name evidence="8" type="ORF">TCIL3000_5_2870</name>
</gene>
<evidence type="ECO:0000259" key="7">
    <source>
        <dbReference type="PROSITE" id="PS50966"/>
    </source>
</evidence>
<dbReference type="PROSITE" id="PS50966">
    <property type="entry name" value="ZF_SWIM"/>
    <property type="match status" value="1"/>
</dbReference>